<evidence type="ECO:0000313" key="2">
    <source>
        <dbReference type="EMBL" id="PXF49874.1"/>
    </source>
</evidence>
<dbReference type="Gene3D" id="3.40.50.300">
    <property type="entry name" value="P-loop containing nucleotide triphosphate hydrolases"/>
    <property type="match status" value="1"/>
</dbReference>
<keyword evidence="3" id="KW-1185">Reference proteome</keyword>
<dbReference type="GO" id="GO:0016301">
    <property type="term" value="F:kinase activity"/>
    <property type="evidence" value="ECO:0007669"/>
    <property type="project" value="UniProtKB-KW"/>
</dbReference>
<sequence>MSRSDFAIPFRARSLPFAHNGPTMVQEKPLSQPIPQAPTYTDLRRERLASLILSGPVFKSGGLIISDLPVEEGCSTDTQQTCLDDWLHMGAMLEKALGRQANDVRVYQYYLPIYFWILREVDRHNELVAKSGGTRRPFILGFCCPQGGGKTTMTSFLDILLRTAGKSVQIASLDDFYLTNAEQRQVAKRNPSNRLMQYRGMPGTHDLPLLNDTLDSLRRGEEVSIPKYDKTAFNGRGDRAPKKNWKDVSDSTDIVLFEGWCLGFEPIPEDIITDPDLFVVNKALKDFTSIYKRLDGIFIIEIQNMDWVFDWRLQAERGSRASGRPGLSDEQVKDFVSRFMPAYKHYTPNLYHRSKPLFPNHELHIEIDQMRRPVHRNSDF</sequence>
<dbReference type="EMBL" id="NBIV01000001">
    <property type="protein sequence ID" value="PXF49874.1"/>
    <property type="molecule type" value="Genomic_DNA"/>
</dbReference>
<proteinExistence type="predicted"/>
<dbReference type="InterPro" id="IPR027417">
    <property type="entry name" value="P-loop_NTPase"/>
</dbReference>
<comment type="caution">
    <text evidence="2">The sequence shown here is derived from an EMBL/GenBank/DDBJ whole genome shotgun (WGS) entry which is preliminary data.</text>
</comment>
<dbReference type="PANTHER" id="PTHR10285">
    <property type="entry name" value="URIDINE KINASE"/>
    <property type="match status" value="1"/>
</dbReference>
<dbReference type="Pfam" id="PF00485">
    <property type="entry name" value="PRK"/>
    <property type="match status" value="1"/>
</dbReference>
<dbReference type="GO" id="GO:0005524">
    <property type="term" value="F:ATP binding"/>
    <property type="evidence" value="ECO:0007669"/>
    <property type="project" value="InterPro"/>
</dbReference>
<dbReference type="STRING" id="448386.A0A2V3J673"/>
<protein>
    <submittedName>
        <fullName evidence="2">D-glycerate 3-kinase, chloroplastic</fullName>
    </submittedName>
</protein>
<reference evidence="2 3" key="1">
    <citation type="journal article" date="2018" name="Mol. Biol. Evol.">
        <title>Analysis of the draft genome of the red seaweed Gracilariopsis chorda provides insights into genome size evolution in Rhodophyta.</title>
        <authorList>
            <person name="Lee J."/>
            <person name="Yang E.C."/>
            <person name="Graf L."/>
            <person name="Yang J.H."/>
            <person name="Qiu H."/>
            <person name="Zel Zion U."/>
            <person name="Chan C.X."/>
            <person name="Stephens T.G."/>
            <person name="Weber A.P.M."/>
            <person name="Boo G.H."/>
            <person name="Boo S.M."/>
            <person name="Kim K.M."/>
            <person name="Shin Y."/>
            <person name="Jung M."/>
            <person name="Lee S.J."/>
            <person name="Yim H.S."/>
            <person name="Lee J.H."/>
            <person name="Bhattacharya D."/>
            <person name="Yoon H.S."/>
        </authorList>
    </citation>
    <scope>NUCLEOTIDE SEQUENCE [LARGE SCALE GENOMIC DNA]</scope>
    <source>
        <strain evidence="2 3">SKKU-2015</strain>
        <tissue evidence="2">Whole body</tissue>
    </source>
</reference>
<keyword evidence="2" id="KW-0808">Transferase</keyword>
<name>A0A2V3J673_9FLOR</name>
<accession>A0A2V3J673</accession>
<feature type="domain" description="Phosphoribulokinase/uridine kinase" evidence="1">
    <location>
        <begin position="139"/>
        <end position="265"/>
    </location>
</feature>
<gene>
    <name evidence="2" type="ORF">BWQ96_00034</name>
</gene>
<evidence type="ECO:0000313" key="3">
    <source>
        <dbReference type="Proteomes" id="UP000247409"/>
    </source>
</evidence>
<evidence type="ECO:0000259" key="1">
    <source>
        <dbReference type="Pfam" id="PF00485"/>
    </source>
</evidence>
<dbReference type="InterPro" id="IPR006083">
    <property type="entry name" value="PRK/URK"/>
</dbReference>
<dbReference type="Proteomes" id="UP000247409">
    <property type="component" value="Unassembled WGS sequence"/>
</dbReference>
<dbReference type="SUPFAM" id="SSF52540">
    <property type="entry name" value="P-loop containing nucleoside triphosphate hydrolases"/>
    <property type="match status" value="1"/>
</dbReference>
<dbReference type="OrthoDB" id="347435at2759"/>
<organism evidence="2 3">
    <name type="scientific">Gracilariopsis chorda</name>
    <dbReference type="NCBI Taxonomy" id="448386"/>
    <lineage>
        <taxon>Eukaryota</taxon>
        <taxon>Rhodophyta</taxon>
        <taxon>Florideophyceae</taxon>
        <taxon>Rhodymeniophycidae</taxon>
        <taxon>Gracilariales</taxon>
        <taxon>Gracilariaceae</taxon>
        <taxon>Gracilariopsis</taxon>
    </lineage>
</organism>
<dbReference type="AlphaFoldDB" id="A0A2V3J673"/>
<keyword evidence="2" id="KW-0418">Kinase</keyword>